<dbReference type="InterPro" id="IPR052016">
    <property type="entry name" value="Bact_Sigma-Reg"/>
</dbReference>
<dbReference type="Gene3D" id="3.30.450.20">
    <property type="entry name" value="PAS domain"/>
    <property type="match status" value="1"/>
</dbReference>
<evidence type="ECO:0000256" key="1">
    <source>
        <dbReference type="ARBA" id="ARBA00022801"/>
    </source>
</evidence>
<dbReference type="Pfam" id="PF07228">
    <property type="entry name" value="SpoIIE"/>
    <property type="match status" value="1"/>
</dbReference>
<organism evidence="3 4">
    <name type="scientific">Thermosipho melanesiensis</name>
    <dbReference type="NCBI Taxonomy" id="46541"/>
    <lineage>
        <taxon>Bacteria</taxon>
        <taxon>Thermotogati</taxon>
        <taxon>Thermotogota</taxon>
        <taxon>Thermotogae</taxon>
        <taxon>Thermotogales</taxon>
        <taxon>Fervidobacteriaceae</taxon>
        <taxon>Thermosipho</taxon>
    </lineage>
</organism>
<dbReference type="EMBL" id="CP007389">
    <property type="protein sequence ID" value="APT74586.1"/>
    <property type="molecule type" value="Genomic_DNA"/>
</dbReference>
<dbReference type="SUPFAM" id="SSF55785">
    <property type="entry name" value="PYP-like sensor domain (PAS domain)"/>
    <property type="match status" value="1"/>
</dbReference>
<evidence type="ECO:0000259" key="2">
    <source>
        <dbReference type="PROSITE" id="PS50112"/>
    </source>
</evidence>
<evidence type="ECO:0000313" key="4">
    <source>
        <dbReference type="Proteomes" id="UP000185490"/>
    </source>
</evidence>
<keyword evidence="4" id="KW-1185">Reference proteome</keyword>
<evidence type="ECO:0000313" key="3">
    <source>
        <dbReference type="EMBL" id="APT74586.1"/>
    </source>
</evidence>
<dbReference type="PROSITE" id="PS50112">
    <property type="entry name" value="PAS"/>
    <property type="match status" value="1"/>
</dbReference>
<dbReference type="Proteomes" id="UP000185490">
    <property type="component" value="Chromosome"/>
</dbReference>
<dbReference type="InterPro" id="IPR035965">
    <property type="entry name" value="PAS-like_dom_sf"/>
</dbReference>
<sequence length="354" mass="40246">MEYFEEFLNKYKVIDLLKTLDIPAYIVDRNRIIKFWNKSAEKLIGYSPEEVIGKSCADNVLKHIDRNEIVVCHTDLCPLSMSMKNEKYFRVPFAVYSLTKKGDRIPVSVYAIPIKDDFGKVIGAIEMFEDATISDEELTRAFEIQQALLPKKDEVVDFVYYPSNVLGGDLIYYKKSWIMLIDISGHGLAAALLSTSIKLMIDSILENNDITLDELPVILEKEAIRICDQNYFTAIIGKLESNKIKVVSCGHPNPIIFDGNNAKIIDVARTFPIGMGFLDSKVKPTVLDLVNNKILFYSDGITELKISKNEMLASNGLARLFEKTQDLRKVYEQAMKNNVDVYQKDDISMILIKQ</sequence>
<dbReference type="InterPro" id="IPR036457">
    <property type="entry name" value="PPM-type-like_dom_sf"/>
</dbReference>
<feature type="domain" description="PAS" evidence="2">
    <location>
        <begin position="9"/>
        <end position="86"/>
    </location>
</feature>
<dbReference type="CDD" id="cd00130">
    <property type="entry name" value="PAS"/>
    <property type="match status" value="1"/>
</dbReference>
<reference evidence="3 4" key="1">
    <citation type="submission" date="2014-02" db="EMBL/GenBank/DDBJ databases">
        <title>Diversity of Thermotogales isolates from hydrothermal vents.</title>
        <authorList>
            <person name="Haverkamp T.H.A."/>
            <person name="Lossouarn J."/>
            <person name="Geslin C."/>
            <person name="Nesbo C.L."/>
        </authorList>
    </citation>
    <scope>NUCLEOTIDE SEQUENCE [LARGE SCALE GENOMIC DNA]</scope>
    <source>
        <strain evidence="3 4">431</strain>
    </source>
</reference>
<dbReference type="Pfam" id="PF13426">
    <property type="entry name" value="PAS_9"/>
    <property type="match status" value="1"/>
</dbReference>
<dbReference type="PANTHER" id="PTHR43156:SF2">
    <property type="entry name" value="STAGE II SPORULATION PROTEIN E"/>
    <property type="match status" value="1"/>
</dbReference>
<dbReference type="InterPro" id="IPR001932">
    <property type="entry name" value="PPM-type_phosphatase-like_dom"/>
</dbReference>
<dbReference type="SMART" id="SM00091">
    <property type="entry name" value="PAS"/>
    <property type="match status" value="1"/>
</dbReference>
<dbReference type="InterPro" id="IPR000014">
    <property type="entry name" value="PAS"/>
</dbReference>
<dbReference type="SMART" id="SM00331">
    <property type="entry name" value="PP2C_SIG"/>
    <property type="match status" value="1"/>
</dbReference>
<protein>
    <submittedName>
        <fullName evidence="3">Diguanylate cyclase</fullName>
    </submittedName>
</protein>
<dbReference type="Gene3D" id="3.60.40.10">
    <property type="entry name" value="PPM-type phosphatase domain"/>
    <property type="match status" value="1"/>
</dbReference>
<gene>
    <name evidence="3" type="ORF">BW47_09025</name>
</gene>
<dbReference type="PANTHER" id="PTHR43156">
    <property type="entry name" value="STAGE II SPORULATION PROTEIN E-RELATED"/>
    <property type="match status" value="1"/>
</dbReference>
<proteinExistence type="predicted"/>
<dbReference type="NCBIfam" id="TIGR00229">
    <property type="entry name" value="sensory_box"/>
    <property type="match status" value="1"/>
</dbReference>
<accession>A0ABM6GG31</accession>
<keyword evidence="1" id="KW-0378">Hydrolase</keyword>
<name>A0ABM6GG31_9BACT</name>
<dbReference type="RefSeq" id="WP_012057909.1">
    <property type="nucleotide sequence ID" value="NZ_CP007389.1"/>
</dbReference>